<sequence>MTCDWPMLAHAGPCSAQGKKRLKTRRLSLMAGKSWCKRTEDRIETAEAKPKQNQDQVGKE</sequence>
<keyword evidence="2" id="KW-1185">Reference proteome</keyword>
<dbReference type="EMBL" id="CP036272">
    <property type="protein sequence ID" value="QDT59459.1"/>
    <property type="molecule type" value="Genomic_DNA"/>
</dbReference>
<accession>A0A517STK8</accession>
<evidence type="ECO:0000313" key="1">
    <source>
        <dbReference type="EMBL" id="QDT59459.1"/>
    </source>
</evidence>
<gene>
    <name evidence="1" type="ORF">SV7mr_19660</name>
</gene>
<dbReference type="AlphaFoldDB" id="A0A517STK8"/>
<protein>
    <submittedName>
        <fullName evidence="1">Uncharacterized protein</fullName>
    </submittedName>
</protein>
<reference evidence="1 2" key="1">
    <citation type="submission" date="2019-02" db="EMBL/GenBank/DDBJ databases">
        <title>Deep-cultivation of Planctomycetes and their phenomic and genomic characterization uncovers novel biology.</title>
        <authorList>
            <person name="Wiegand S."/>
            <person name="Jogler M."/>
            <person name="Boedeker C."/>
            <person name="Pinto D."/>
            <person name="Vollmers J."/>
            <person name="Rivas-Marin E."/>
            <person name="Kohn T."/>
            <person name="Peeters S.H."/>
            <person name="Heuer A."/>
            <person name="Rast P."/>
            <person name="Oberbeckmann S."/>
            <person name="Bunk B."/>
            <person name="Jeske O."/>
            <person name="Meyerdierks A."/>
            <person name="Storesund J.E."/>
            <person name="Kallscheuer N."/>
            <person name="Luecker S."/>
            <person name="Lage O.M."/>
            <person name="Pohl T."/>
            <person name="Merkel B.J."/>
            <person name="Hornburger P."/>
            <person name="Mueller R.-W."/>
            <person name="Bruemmer F."/>
            <person name="Labrenz M."/>
            <person name="Spormann A.M."/>
            <person name="Op den Camp H."/>
            <person name="Overmann J."/>
            <person name="Amann R."/>
            <person name="Jetten M.S.M."/>
            <person name="Mascher T."/>
            <person name="Medema M.H."/>
            <person name="Devos D.P."/>
            <person name="Kaster A.-K."/>
            <person name="Ovreas L."/>
            <person name="Rohde M."/>
            <person name="Galperin M.Y."/>
            <person name="Jogler C."/>
        </authorList>
    </citation>
    <scope>NUCLEOTIDE SEQUENCE [LARGE SCALE GENOMIC DNA]</scope>
    <source>
        <strain evidence="1 2">SV_7m_r</strain>
    </source>
</reference>
<evidence type="ECO:0000313" key="2">
    <source>
        <dbReference type="Proteomes" id="UP000315003"/>
    </source>
</evidence>
<proteinExistence type="predicted"/>
<dbReference type="Proteomes" id="UP000315003">
    <property type="component" value="Chromosome"/>
</dbReference>
<name>A0A517STK8_9BACT</name>
<organism evidence="1 2">
    <name type="scientific">Stieleria bergensis</name>
    <dbReference type="NCBI Taxonomy" id="2528025"/>
    <lineage>
        <taxon>Bacteria</taxon>
        <taxon>Pseudomonadati</taxon>
        <taxon>Planctomycetota</taxon>
        <taxon>Planctomycetia</taxon>
        <taxon>Pirellulales</taxon>
        <taxon>Pirellulaceae</taxon>
        <taxon>Stieleria</taxon>
    </lineage>
</organism>